<reference evidence="8 9" key="1">
    <citation type="submission" date="2019-01" db="EMBL/GenBank/DDBJ databases">
        <authorList>
            <person name="Sayadi A."/>
        </authorList>
    </citation>
    <scope>NUCLEOTIDE SEQUENCE [LARGE SCALE GENOMIC DNA]</scope>
</reference>
<feature type="region of interest" description="Disordered" evidence="6">
    <location>
        <begin position="578"/>
        <end position="609"/>
    </location>
</feature>
<comment type="subunit">
    <text evidence="1">Self-associates forming complexes of several hundred monomers.</text>
</comment>
<dbReference type="PANTHER" id="PTHR23098:SF16">
    <property type="entry name" value="REGULATORY PROTEIN ZESTE"/>
    <property type="match status" value="1"/>
</dbReference>
<organism evidence="8 9">
    <name type="scientific">Callosobruchus maculatus</name>
    <name type="common">Southern cowpea weevil</name>
    <name type="synonym">Pulse bruchid</name>
    <dbReference type="NCBI Taxonomy" id="64391"/>
    <lineage>
        <taxon>Eukaryota</taxon>
        <taxon>Metazoa</taxon>
        <taxon>Ecdysozoa</taxon>
        <taxon>Arthropoda</taxon>
        <taxon>Hexapoda</taxon>
        <taxon>Insecta</taxon>
        <taxon>Pterygota</taxon>
        <taxon>Neoptera</taxon>
        <taxon>Endopterygota</taxon>
        <taxon>Coleoptera</taxon>
        <taxon>Polyphaga</taxon>
        <taxon>Cucujiformia</taxon>
        <taxon>Chrysomeloidea</taxon>
        <taxon>Chrysomelidae</taxon>
        <taxon>Bruchinae</taxon>
        <taxon>Bruchini</taxon>
        <taxon>Callosobruchus</taxon>
    </lineage>
</organism>
<dbReference type="Proteomes" id="UP000410492">
    <property type="component" value="Unassembled WGS sequence"/>
</dbReference>
<feature type="compositionally biased region" description="Low complexity" evidence="6">
    <location>
        <begin position="579"/>
        <end position="609"/>
    </location>
</feature>
<gene>
    <name evidence="8" type="ORF">CALMAC_LOCUS3602</name>
</gene>
<keyword evidence="9" id="KW-1185">Reference proteome</keyword>
<dbReference type="Pfam" id="PF13873">
    <property type="entry name" value="Myb_DNA-bind_5"/>
    <property type="match status" value="1"/>
</dbReference>
<comment type="function">
    <text evidence="5">Involved in transvection phenomena (= synapsis-dependent gene expression), where the synaptic pairing of chromosomes carrying genes with which zeste interacts influences the expression of these genes. Zeste binds to DNA and stimulates transcription from a nearby promoter.</text>
</comment>
<evidence type="ECO:0000256" key="3">
    <source>
        <dbReference type="ARBA" id="ARBA00023015"/>
    </source>
</evidence>
<evidence type="ECO:0000259" key="7">
    <source>
        <dbReference type="Pfam" id="PF13873"/>
    </source>
</evidence>
<feature type="compositionally biased region" description="Low complexity" evidence="6">
    <location>
        <begin position="80"/>
        <end position="97"/>
    </location>
</feature>
<dbReference type="AlphaFoldDB" id="A0A653BTE3"/>
<feature type="region of interest" description="Disordered" evidence="6">
    <location>
        <begin position="667"/>
        <end position="740"/>
    </location>
</feature>
<evidence type="ECO:0000313" key="8">
    <source>
        <dbReference type="EMBL" id="VEN38853.1"/>
    </source>
</evidence>
<dbReference type="OrthoDB" id="10048604at2759"/>
<name>A0A653BTE3_CALMS</name>
<dbReference type="InterPro" id="IPR028002">
    <property type="entry name" value="Myb_DNA-bind_5"/>
</dbReference>
<evidence type="ECO:0000256" key="2">
    <source>
        <dbReference type="ARBA" id="ARBA00016807"/>
    </source>
</evidence>
<evidence type="ECO:0000256" key="6">
    <source>
        <dbReference type="SAM" id="MobiDB-lite"/>
    </source>
</evidence>
<feature type="region of interest" description="Disordered" evidence="6">
    <location>
        <begin position="79"/>
        <end position="98"/>
    </location>
</feature>
<protein>
    <recommendedName>
        <fullName evidence="2">Regulatory protein zeste</fullName>
    </recommendedName>
</protein>
<dbReference type="GO" id="GO:0005634">
    <property type="term" value="C:nucleus"/>
    <property type="evidence" value="ECO:0007669"/>
    <property type="project" value="TreeGrafter"/>
</dbReference>
<feature type="compositionally biased region" description="Basic and acidic residues" evidence="6">
    <location>
        <begin position="682"/>
        <end position="699"/>
    </location>
</feature>
<proteinExistence type="predicted"/>
<dbReference type="EMBL" id="CAACVG010005024">
    <property type="protein sequence ID" value="VEN38853.1"/>
    <property type="molecule type" value="Genomic_DNA"/>
</dbReference>
<feature type="region of interest" description="Disordered" evidence="6">
    <location>
        <begin position="628"/>
        <end position="647"/>
    </location>
</feature>
<dbReference type="PANTHER" id="PTHR23098">
    <property type="entry name" value="AGAP001331-PA-RELATED"/>
    <property type="match status" value="1"/>
</dbReference>
<evidence type="ECO:0000256" key="1">
    <source>
        <dbReference type="ARBA" id="ARBA00011764"/>
    </source>
</evidence>
<evidence type="ECO:0000256" key="5">
    <source>
        <dbReference type="ARBA" id="ARBA00025466"/>
    </source>
</evidence>
<keyword evidence="3" id="KW-0805">Transcription regulation</keyword>
<evidence type="ECO:0000256" key="4">
    <source>
        <dbReference type="ARBA" id="ARBA00023163"/>
    </source>
</evidence>
<accession>A0A653BTE3</accession>
<feature type="compositionally biased region" description="Pro residues" evidence="6">
    <location>
        <begin position="672"/>
        <end position="681"/>
    </location>
</feature>
<keyword evidence="4" id="KW-0804">Transcription</keyword>
<feature type="domain" description="Myb/SANT-like DNA-binding" evidence="7">
    <location>
        <begin position="812"/>
        <end position="885"/>
    </location>
</feature>
<evidence type="ECO:0000313" key="9">
    <source>
        <dbReference type="Proteomes" id="UP000410492"/>
    </source>
</evidence>
<sequence>MNNSEEEKEAAKAVPLDLAKSQITTVKTVESKSPLVMSSQSLRGVRVLSQTVSNPNAVSLGNAIITTSLISQAVLKPVDTSRPTTTTQSLTTSNLSRPAQITFSPATPLIAQSTTGTSYHVPRGPAVVANLAAPRSNVTTVRAPMVVTAQSNQPHAFVRPQRPPTAGQGTAWLTNTQNGSQIKGASTVLSSPVKGAMVTGKPQIIARTQGTPITSGISSIRPNTILQSTITIGQSGVTGQMQPFKSGAATIQTLGTTVAQVLPSRTQAVVYTANTPQFTPTTRITVSNATLSAQRLPQTRITSQVPAARLTVPMNVSQSCTRPVAPQTTVLTSGMRLSTVSMSQQPTVLSSTPATRITTQPSGTIGRLSVATTPAVSTANILGSTRISTLNLQNLHSLVAVANSAQQRNVQAQAPKVITQPAQVNVPSVAVSQRQTNVLPSQAVSIAKVFNQPTDVVHGASPATTTANVFIHTPSSQQQPIRRTSQSKFMVFISTSSATSVATYTLASGTYFYDNSASTYSVNRNFANQQPFTTLATQNAQQQAVRQTPVLSTPQVHGIAGSNPAQQQIRFNPMMVVEQAQQQPQQPQRPSSQPPAQSQTFQQTFQASAGVAVDPQPLGTAAEALLQQQAAPKATSSPRPSILRKRDHDGAPLKAAKNLQPVLATIPSAQPQQPPLSPPSRPDSRGNGHRIAEINDDSNHATVVNNLKEEEESKPPLEMSPRKKPRKQQLTGNDLDEHNDDMQFISESTVKKENEDSDANHSDEVKDRVSEIAADQEQGVYNQLTELLKCTESEENCRQIVLRMEDAKKRVSPVSQQQKQMLIDFLNNNPELLSGRFTAEFTKKVAQNLWEKITSSLNAVPGGSRKSWLQWRKSWQDMRKHVKAKQVAQHKHEKMTGGGPRNVVSFDSIDQKILDTISPKVIFGDNSVAVPEILFDFMEEETSATEDELATNQTPTTSTTISVVGASTAALGVNDEQPEVAVNIRPSTTPKKMPAEKALRRLTKAGRLDKSTKISESLVDIEGNKAKALASYYEQKAKYLKWREEYEREKLQILKENNNLKQKKIKRPTKIGHAFNFF</sequence>